<evidence type="ECO:0000313" key="2">
    <source>
        <dbReference type="Proteomes" id="UP000002889"/>
    </source>
</evidence>
<dbReference type="KEGG" id="vg:14013468"/>
<keyword evidence="2" id="KW-1185">Reference proteome</keyword>
<dbReference type="GeneID" id="14013468"/>
<organism evidence="1 2">
    <name type="scientific">Staphylococcus phage SA11</name>
    <dbReference type="NCBI Taxonomy" id="2927988"/>
    <lineage>
        <taxon>Viruses</taxon>
        <taxon>Duplodnaviria</taxon>
        <taxon>Heunggongvirae</taxon>
        <taxon>Uroviricota</taxon>
        <taxon>Caudoviricetes</taxon>
        <taxon>Herelleviridae</taxon>
        <taxon>Twortvirinae</taxon>
        <taxon>Silviavirus</taxon>
        <taxon>Silviavirus SA11</taxon>
    </lineage>
</organism>
<accession>I7D9X4</accession>
<dbReference type="EMBL" id="JX194239">
    <property type="protein sequence ID" value="AFO70631.1"/>
    <property type="molecule type" value="Genomic_DNA"/>
</dbReference>
<proteinExistence type="predicted"/>
<reference evidence="1 2" key="1">
    <citation type="journal article" date="2012" name="J. Virol.">
        <title>Complete Genome of Staphylococcus aureus Phage SA11.</title>
        <authorList>
            <person name="Kim M.S."/>
            <person name="Hyung H."/>
        </authorList>
    </citation>
    <scope>NUCLEOTIDE SEQUENCE [LARGE SCALE GENOMIC DNA]</scope>
</reference>
<protein>
    <submittedName>
        <fullName evidence="1">Uncharacterized protein</fullName>
    </submittedName>
</protein>
<dbReference type="Proteomes" id="UP000002889">
    <property type="component" value="Segment"/>
</dbReference>
<sequence>MKIKREVSFIELMYMYYKGDIKKGRHYSTDSQFIVVITVDDISFYNALYPNKSITIPNDTKFIVEAVIDASTELSSIVVTYKQGNSVLNSVWYRSSINEVIDYYVEGKNTWLLSVSTVVDNELVTIWKDGNVL</sequence>
<dbReference type="RefSeq" id="YP_007005519.1">
    <property type="nucleotide sequence ID" value="NC_019511.1"/>
</dbReference>
<evidence type="ECO:0000313" key="1">
    <source>
        <dbReference type="EMBL" id="AFO70631.1"/>
    </source>
</evidence>
<name>I7D9X4_9CAUD</name>